<reference evidence="2 3" key="1">
    <citation type="submission" date="2015-09" db="EMBL/GenBank/DDBJ databases">
        <title>Genome sequence of ICMP 19499.</title>
        <authorList>
            <person name="Visnovsky S.B."/>
            <person name="Lu A."/>
            <person name="Panda P."/>
            <person name="Pitman A.R."/>
        </authorList>
    </citation>
    <scope>NUCLEOTIDE SEQUENCE [LARGE SCALE GENOMIC DNA]</scope>
    <source>
        <strain evidence="2 3">ICMP 19499</strain>
    </source>
</reference>
<sequence>MPPLEKLEGMLPVDAVKNWLKRNWIWTAMAVVIAALGGKLFYTYAQMLPYVSNEHAAWSSFGSLMAGFFTLTGTVATLATLLFLARQNKEMQKVTQTQMDTLTFERYINHRKLFTEHLRELEVLHKNTFIFRDPSSLYSAIFPDNSPHHCSFSVSPIYDENGDGENHIGMILSKTKTLKAYLDKAEFKEGDADEFVLHLIDLSYSICMIEPNTELRDGDVTFLERFYGFNIYTLDYFVKPYLSICNMILRFTNNPLLDVRSYQSNSRYVREALMKRFLFPTKRTAIKVYSRVKGIHILAYVFFEAQRLREGTAFLFPETIKYLSMKFLSADNVSTLADDSVFNDVLNVLLNEVTHKVHEMDRSSECFNDAAKVRDNLHALISREDNF</sequence>
<evidence type="ECO:0000256" key="1">
    <source>
        <dbReference type="SAM" id="Phobius"/>
    </source>
</evidence>
<keyword evidence="1" id="KW-1133">Transmembrane helix</keyword>
<feature type="transmembrane region" description="Helical" evidence="1">
    <location>
        <begin position="64"/>
        <end position="85"/>
    </location>
</feature>
<dbReference type="AlphaFoldDB" id="A0AAW3M801"/>
<comment type="caution">
    <text evidence="2">The sequence shown here is derived from an EMBL/GenBank/DDBJ whole genome shotgun (WGS) entry which is preliminary data.</text>
</comment>
<organism evidence="2 3">
    <name type="scientific">Pseudomonas savastanoi</name>
    <name type="common">Pseudomonas syringae pv. savastanoi</name>
    <dbReference type="NCBI Taxonomy" id="29438"/>
    <lineage>
        <taxon>Bacteria</taxon>
        <taxon>Pseudomonadati</taxon>
        <taxon>Pseudomonadota</taxon>
        <taxon>Gammaproteobacteria</taxon>
        <taxon>Pseudomonadales</taxon>
        <taxon>Pseudomonadaceae</taxon>
        <taxon>Pseudomonas</taxon>
    </lineage>
</organism>
<feature type="transmembrane region" description="Helical" evidence="1">
    <location>
        <begin position="24"/>
        <end position="44"/>
    </location>
</feature>
<accession>A0AAW3M801</accession>
<proteinExistence type="predicted"/>
<name>A0AAW3M801_PSESS</name>
<keyword evidence="1" id="KW-0812">Transmembrane</keyword>
<dbReference type="Proteomes" id="UP000054513">
    <property type="component" value="Unassembled WGS sequence"/>
</dbReference>
<evidence type="ECO:0000313" key="2">
    <source>
        <dbReference type="EMBL" id="KTC62403.1"/>
    </source>
</evidence>
<evidence type="ECO:0008006" key="4">
    <source>
        <dbReference type="Google" id="ProtNLM"/>
    </source>
</evidence>
<evidence type="ECO:0000313" key="3">
    <source>
        <dbReference type="Proteomes" id="UP000054513"/>
    </source>
</evidence>
<dbReference type="EMBL" id="LKCI01000001">
    <property type="protein sequence ID" value="KTC62403.1"/>
    <property type="molecule type" value="Genomic_DNA"/>
</dbReference>
<protein>
    <recommendedName>
        <fullName evidence="4">DUF3137 domain-containing protein</fullName>
    </recommendedName>
</protein>
<keyword evidence="1" id="KW-0472">Membrane</keyword>
<gene>
    <name evidence="2" type="ORF">AO287_26425</name>
</gene>